<dbReference type="PANTHER" id="PTHR27006">
    <property type="entry name" value="PROMASTIGOTE SURFACE ANTIGEN PROTEIN PSA"/>
    <property type="match status" value="1"/>
</dbReference>
<evidence type="ECO:0000313" key="3">
    <source>
        <dbReference type="EMBL" id="GBG90157.1"/>
    </source>
</evidence>
<feature type="domain" description="Protein kinase" evidence="2">
    <location>
        <begin position="55"/>
        <end position="452"/>
    </location>
</feature>
<dbReference type="Pfam" id="PF07714">
    <property type="entry name" value="PK_Tyr_Ser-Thr"/>
    <property type="match status" value="1"/>
</dbReference>
<keyword evidence="4" id="KW-1185">Reference proteome</keyword>
<name>A0A388M6D3_CHABU</name>
<dbReference type="EMBL" id="BFEA01000790">
    <property type="protein sequence ID" value="GBG90157.1"/>
    <property type="molecule type" value="Genomic_DNA"/>
</dbReference>
<comment type="caution">
    <text evidence="3">The sequence shown here is derived from an EMBL/GenBank/DDBJ whole genome shotgun (WGS) entry which is preliminary data.</text>
</comment>
<accession>A0A388M6D3</accession>
<gene>
    <name evidence="3" type="ORF">CBR_g50251</name>
</gene>
<protein>
    <recommendedName>
        <fullName evidence="2">Protein kinase domain-containing protein</fullName>
    </recommendedName>
</protein>
<feature type="compositionally biased region" description="Polar residues" evidence="1">
    <location>
        <begin position="589"/>
        <end position="619"/>
    </location>
</feature>
<evidence type="ECO:0000313" key="4">
    <source>
        <dbReference type="Proteomes" id="UP000265515"/>
    </source>
</evidence>
<dbReference type="Gene3D" id="1.10.510.10">
    <property type="entry name" value="Transferase(Phosphotransferase) domain 1"/>
    <property type="match status" value="3"/>
</dbReference>
<dbReference type="InterPro" id="IPR000719">
    <property type="entry name" value="Prot_kinase_dom"/>
</dbReference>
<dbReference type="SUPFAM" id="SSF56112">
    <property type="entry name" value="Protein kinase-like (PK-like)"/>
    <property type="match status" value="2"/>
</dbReference>
<dbReference type="AlphaFoldDB" id="A0A388M6D3"/>
<reference evidence="3 4" key="1">
    <citation type="journal article" date="2018" name="Cell">
        <title>The Chara Genome: Secondary Complexity and Implications for Plant Terrestrialization.</title>
        <authorList>
            <person name="Nishiyama T."/>
            <person name="Sakayama H."/>
            <person name="Vries J.D."/>
            <person name="Buschmann H."/>
            <person name="Saint-Marcoux D."/>
            <person name="Ullrich K.K."/>
            <person name="Haas F.B."/>
            <person name="Vanderstraeten L."/>
            <person name="Becker D."/>
            <person name="Lang D."/>
            <person name="Vosolsobe S."/>
            <person name="Rombauts S."/>
            <person name="Wilhelmsson P.K.I."/>
            <person name="Janitza P."/>
            <person name="Kern R."/>
            <person name="Heyl A."/>
            <person name="Rumpler F."/>
            <person name="Villalobos L.I.A.C."/>
            <person name="Clay J.M."/>
            <person name="Skokan R."/>
            <person name="Toyoda A."/>
            <person name="Suzuki Y."/>
            <person name="Kagoshima H."/>
            <person name="Schijlen E."/>
            <person name="Tajeshwar N."/>
            <person name="Catarino B."/>
            <person name="Hetherington A.J."/>
            <person name="Saltykova A."/>
            <person name="Bonnot C."/>
            <person name="Breuninger H."/>
            <person name="Symeonidi A."/>
            <person name="Radhakrishnan G.V."/>
            <person name="Van Nieuwerburgh F."/>
            <person name="Deforce D."/>
            <person name="Chang C."/>
            <person name="Karol K.G."/>
            <person name="Hedrich R."/>
            <person name="Ulvskov P."/>
            <person name="Glockner G."/>
            <person name="Delwiche C.F."/>
            <person name="Petrasek J."/>
            <person name="Van de Peer Y."/>
            <person name="Friml J."/>
            <person name="Beilby M."/>
            <person name="Dolan L."/>
            <person name="Kohara Y."/>
            <person name="Sugano S."/>
            <person name="Fujiyama A."/>
            <person name="Delaux P.-M."/>
            <person name="Quint M."/>
            <person name="TheiBen G."/>
            <person name="Hagemann M."/>
            <person name="Harholt J."/>
            <person name="Dunand C."/>
            <person name="Zachgo S."/>
            <person name="Langdale J."/>
            <person name="Maumus F."/>
            <person name="Straeten D.V.D."/>
            <person name="Gould S.B."/>
            <person name="Rensing S.A."/>
        </authorList>
    </citation>
    <scope>NUCLEOTIDE SEQUENCE [LARGE SCALE GENOMIC DNA]</scope>
    <source>
        <strain evidence="3 4">S276</strain>
    </source>
</reference>
<dbReference type="Gramene" id="GBG90157">
    <property type="protein sequence ID" value="GBG90157"/>
    <property type="gene ID" value="CBR_g50251"/>
</dbReference>
<organism evidence="3 4">
    <name type="scientific">Chara braunii</name>
    <name type="common">Braun's stonewort</name>
    <dbReference type="NCBI Taxonomy" id="69332"/>
    <lineage>
        <taxon>Eukaryota</taxon>
        <taxon>Viridiplantae</taxon>
        <taxon>Streptophyta</taxon>
        <taxon>Charophyceae</taxon>
        <taxon>Charales</taxon>
        <taxon>Characeae</taxon>
        <taxon>Chara</taxon>
    </lineage>
</organism>
<dbReference type="Proteomes" id="UP000265515">
    <property type="component" value="Unassembled WGS sequence"/>
</dbReference>
<dbReference type="Gene3D" id="3.30.200.20">
    <property type="entry name" value="Phosphorylase Kinase, domain 1"/>
    <property type="match status" value="1"/>
</dbReference>
<feature type="compositionally biased region" description="Low complexity" evidence="1">
    <location>
        <begin position="289"/>
        <end position="298"/>
    </location>
</feature>
<dbReference type="InterPro" id="IPR001245">
    <property type="entry name" value="Ser-Thr/Tyr_kinase_cat_dom"/>
</dbReference>
<feature type="compositionally biased region" description="Basic and acidic residues" evidence="1">
    <location>
        <begin position="313"/>
        <end position="325"/>
    </location>
</feature>
<dbReference type="GO" id="GO:0004672">
    <property type="term" value="F:protein kinase activity"/>
    <property type="evidence" value="ECO:0007669"/>
    <property type="project" value="InterPro"/>
</dbReference>
<feature type="region of interest" description="Disordered" evidence="1">
    <location>
        <begin position="565"/>
        <end position="629"/>
    </location>
</feature>
<evidence type="ECO:0000256" key="1">
    <source>
        <dbReference type="SAM" id="MobiDB-lite"/>
    </source>
</evidence>
<sequence>MPMAPNGGGLQHNPVVRNHDPRRGNHNNAGAVEGPASSGPALTRFDLLSLGLATDNFSKEVGRTQFGVVYKGVIADGSVRPITVAVLRGRVSALPDPLTGAIPHSARLSDVRFLSGIAEMARIKSRNVLQLIGFCLDHRYILVFEYKPAGDLDSALFNGGVGAAVDGSLYVPDTNQETLLDWEARVSIADDIASGINQIHEFWRNRAICCHLSAKNVLLDDHLVAYVTDYGVGALWDLLLPLLARESQSYGVLDTRWRVYSAPEYLAAMTTTCMNEGELQGDIDGPGGDLASAAAGRADVGGGGSGEEEEEEGRGRQVKHGERGEGGANDANKNAGGNNMTGSLSTADSMISEKNDVYSFGILLLELITGRRSASLPSTDLSAWPQSPLIVHHEARRSGIPSLAASPLAGPALPTAFLACPSPGPVAAGQRLSFTPGSRSPVSDLSAVKDRLQVPGTPSNSTREIHKLAWGYLPDAVSMFLQAGRVSQIVDPRLRGRFSRSQADRLIRIGLLCCNKNREDRPLIKEVLLMLGGVMAIPLPPSADDEAIPRSGYLSPSNFDSYGHSKTWGGRHSQMPSLHIEEALREVSSLRQQEGSASAPAPSTGQEKPGSEQSSSETYVTAEEDNTSG</sequence>
<feature type="compositionally biased region" description="Low complexity" evidence="1">
    <location>
        <begin position="328"/>
        <end position="338"/>
    </location>
</feature>
<feature type="region of interest" description="Disordered" evidence="1">
    <location>
        <begin position="278"/>
        <end position="341"/>
    </location>
</feature>
<evidence type="ECO:0000259" key="2">
    <source>
        <dbReference type="PROSITE" id="PS50011"/>
    </source>
</evidence>
<dbReference type="PROSITE" id="PS50011">
    <property type="entry name" value="PROTEIN_KINASE_DOM"/>
    <property type="match status" value="1"/>
</dbReference>
<feature type="region of interest" description="Disordered" evidence="1">
    <location>
        <begin position="1"/>
        <end position="37"/>
    </location>
</feature>
<dbReference type="OrthoDB" id="1724816at2759"/>
<proteinExistence type="predicted"/>
<feature type="compositionally biased region" description="Gly residues" evidence="1">
    <location>
        <begin position="1"/>
        <end position="10"/>
    </location>
</feature>
<dbReference type="InterPro" id="IPR011009">
    <property type="entry name" value="Kinase-like_dom_sf"/>
</dbReference>
<dbReference type="GO" id="GO:0005524">
    <property type="term" value="F:ATP binding"/>
    <property type="evidence" value="ECO:0007669"/>
    <property type="project" value="InterPro"/>
</dbReference>